<reference evidence="1 2" key="1">
    <citation type="journal article" date="2018" name="Sci. Rep.">
        <title>Genomic signatures of local adaptation to the degree of environmental predictability in rotifers.</title>
        <authorList>
            <person name="Franch-Gras L."/>
            <person name="Hahn C."/>
            <person name="Garcia-Roger E.M."/>
            <person name="Carmona M.J."/>
            <person name="Serra M."/>
            <person name="Gomez A."/>
        </authorList>
    </citation>
    <scope>NUCLEOTIDE SEQUENCE [LARGE SCALE GENOMIC DNA]</scope>
    <source>
        <strain evidence="1">HYR1</strain>
    </source>
</reference>
<dbReference type="Proteomes" id="UP000276133">
    <property type="component" value="Unassembled WGS sequence"/>
</dbReference>
<comment type="caution">
    <text evidence="1">The sequence shown here is derived from an EMBL/GenBank/DDBJ whole genome shotgun (WGS) entry which is preliminary data.</text>
</comment>
<protein>
    <submittedName>
        <fullName evidence="1">Uncharacterized protein</fullName>
    </submittedName>
</protein>
<evidence type="ECO:0000313" key="2">
    <source>
        <dbReference type="Proteomes" id="UP000276133"/>
    </source>
</evidence>
<name>A0A3M7QKL8_BRAPC</name>
<organism evidence="1 2">
    <name type="scientific">Brachionus plicatilis</name>
    <name type="common">Marine rotifer</name>
    <name type="synonym">Brachionus muelleri</name>
    <dbReference type="NCBI Taxonomy" id="10195"/>
    <lineage>
        <taxon>Eukaryota</taxon>
        <taxon>Metazoa</taxon>
        <taxon>Spiralia</taxon>
        <taxon>Gnathifera</taxon>
        <taxon>Rotifera</taxon>
        <taxon>Eurotatoria</taxon>
        <taxon>Monogononta</taxon>
        <taxon>Pseudotrocha</taxon>
        <taxon>Ploima</taxon>
        <taxon>Brachionidae</taxon>
        <taxon>Brachionus</taxon>
    </lineage>
</organism>
<dbReference type="AlphaFoldDB" id="A0A3M7QKL8"/>
<sequence>MNFIEKYIDSVIGGKLRPGGKKASKHFTQLNIFETIQLKKLHNPWLEGDTFMSSAYYFLRVRGGFVDSMAIIFN</sequence>
<dbReference type="EMBL" id="REGN01005794">
    <property type="protein sequence ID" value="RNA11987.1"/>
    <property type="molecule type" value="Genomic_DNA"/>
</dbReference>
<proteinExistence type="predicted"/>
<accession>A0A3M7QKL8</accession>
<gene>
    <name evidence="1" type="ORF">BpHYR1_019332</name>
</gene>
<keyword evidence="2" id="KW-1185">Reference proteome</keyword>
<evidence type="ECO:0000313" key="1">
    <source>
        <dbReference type="EMBL" id="RNA11987.1"/>
    </source>
</evidence>